<dbReference type="Proteomes" id="UP000289437">
    <property type="component" value="Unassembled WGS sequence"/>
</dbReference>
<organism evidence="1 2">
    <name type="scientific">Granulicella sibirica</name>
    <dbReference type="NCBI Taxonomy" id="2479048"/>
    <lineage>
        <taxon>Bacteria</taxon>
        <taxon>Pseudomonadati</taxon>
        <taxon>Acidobacteriota</taxon>
        <taxon>Terriglobia</taxon>
        <taxon>Terriglobales</taxon>
        <taxon>Acidobacteriaceae</taxon>
        <taxon>Granulicella</taxon>
    </lineage>
</organism>
<reference evidence="2" key="2">
    <citation type="submission" date="2019-02" db="EMBL/GenBank/DDBJ databases">
        <title>Granulicella sibirica sp. nov., a psychrotolerant acidobacterium isolated from an organic soil layer in forested tundra, West Siberia.</title>
        <authorList>
            <person name="Oshkin I.Y."/>
            <person name="Kulichevskaya I.S."/>
            <person name="Rijpstra W.I.C."/>
            <person name="Sinninghe Damste J.S."/>
            <person name="Rakitin A.L."/>
            <person name="Ravin N.V."/>
            <person name="Dedysh S.N."/>
        </authorList>
    </citation>
    <scope>NUCLEOTIDE SEQUENCE [LARGE SCALE GENOMIC DNA]</scope>
    <source>
        <strain evidence="2">AF10</strain>
    </source>
</reference>
<protein>
    <submittedName>
        <fullName evidence="1">Uncharacterized protein</fullName>
    </submittedName>
</protein>
<dbReference type="AlphaFoldDB" id="A0A4V1L4Z5"/>
<evidence type="ECO:0000313" key="1">
    <source>
        <dbReference type="EMBL" id="RXH53984.1"/>
    </source>
</evidence>
<accession>A0A4V1L4Z5</accession>
<reference evidence="1 2" key="1">
    <citation type="submission" date="2018-11" db="EMBL/GenBank/DDBJ databases">
        <authorList>
            <person name="Mardanov A.V."/>
            <person name="Ravin N.V."/>
            <person name="Dedysh S.N."/>
        </authorList>
    </citation>
    <scope>NUCLEOTIDE SEQUENCE [LARGE SCALE GENOMIC DNA]</scope>
    <source>
        <strain evidence="1 2">AF10</strain>
    </source>
</reference>
<evidence type="ECO:0000313" key="2">
    <source>
        <dbReference type="Proteomes" id="UP000289437"/>
    </source>
</evidence>
<name>A0A4V1L4Z5_9BACT</name>
<sequence>MNDNFGDWRSEKQVLMGRCLEAKGAELCDLCCPTVKTTLY</sequence>
<proteinExistence type="predicted"/>
<keyword evidence="2" id="KW-1185">Reference proteome</keyword>
<gene>
    <name evidence="1" type="ORF">GRAN_4953</name>
</gene>
<dbReference type="EMBL" id="RDSM01000006">
    <property type="protein sequence ID" value="RXH53984.1"/>
    <property type="molecule type" value="Genomic_DNA"/>
</dbReference>
<comment type="caution">
    <text evidence="1">The sequence shown here is derived from an EMBL/GenBank/DDBJ whole genome shotgun (WGS) entry which is preliminary data.</text>
</comment>